<keyword evidence="2 4" id="KW-0418">Kinase</keyword>
<protein>
    <submittedName>
        <fullName evidence="4">Carbohydrate kinase</fullName>
    </submittedName>
</protein>
<dbReference type="PANTHER" id="PTHR46969">
    <property type="entry name" value="BIFUNCTIONAL PROTEIN HLDE"/>
    <property type="match status" value="1"/>
</dbReference>
<sequence length="339" mass="37237">MTPPELRRLLDHIPNVSLAIIGDFCLDAYLFFDPTASEISLETGRPTHAVRCQKYSLGGAGNIAHNLVAMGGRQVFAFGVIGDDPFGAEMTRIFNTVGIESSGLVAQASEWDTHVYVKPYEDDQEQNRIDFGNFNLLAQETRHRLLHQLEQMLPQLDVVIINQQVYRGICTSELREQLQALIRRYPAIPWIIDSRHYSNHVPGTIRKINDHEGAALCGMPRAPEEPISAQEARTIAETLYGRWQKPLFLTRREHGCVVYDEAGYHAIPGLHIVAPMDPVGAGDSMLAGIAAALAAGRDPVTAAEFGNIVAGVTVQKLFETGTATPEEILALGSQAVYRA</sequence>
<evidence type="ECO:0000256" key="2">
    <source>
        <dbReference type="ARBA" id="ARBA00022777"/>
    </source>
</evidence>
<keyword evidence="1" id="KW-0808">Transferase</keyword>
<dbReference type="GO" id="GO:0033786">
    <property type="term" value="F:heptose-1-phosphate adenylyltransferase activity"/>
    <property type="evidence" value="ECO:0007669"/>
    <property type="project" value="TreeGrafter"/>
</dbReference>
<proteinExistence type="predicted"/>
<evidence type="ECO:0000313" key="5">
    <source>
        <dbReference type="Proteomes" id="UP000649604"/>
    </source>
</evidence>
<dbReference type="Gene3D" id="3.40.1190.20">
    <property type="match status" value="1"/>
</dbReference>
<dbReference type="InterPro" id="IPR029056">
    <property type="entry name" value="Ribokinase-like"/>
</dbReference>
<organism evidence="4 5">
    <name type="scientific">candidate division KSB3 bacterium</name>
    <dbReference type="NCBI Taxonomy" id="2044937"/>
    <lineage>
        <taxon>Bacteria</taxon>
        <taxon>candidate division KSB3</taxon>
    </lineage>
</organism>
<name>A0A9D5Q8G1_9BACT</name>
<dbReference type="InterPro" id="IPR011611">
    <property type="entry name" value="PfkB_dom"/>
</dbReference>
<evidence type="ECO:0000256" key="1">
    <source>
        <dbReference type="ARBA" id="ARBA00022679"/>
    </source>
</evidence>
<dbReference type="AlphaFoldDB" id="A0A9D5Q8G1"/>
<accession>A0A9D5Q8G1</accession>
<comment type="caution">
    <text evidence="4">The sequence shown here is derived from an EMBL/GenBank/DDBJ whole genome shotgun (WGS) entry which is preliminary data.</text>
</comment>
<dbReference type="EMBL" id="WJJP01000721">
    <property type="protein sequence ID" value="MBD3327312.1"/>
    <property type="molecule type" value="Genomic_DNA"/>
</dbReference>
<dbReference type="Proteomes" id="UP000649604">
    <property type="component" value="Unassembled WGS sequence"/>
</dbReference>
<dbReference type="GO" id="GO:0005829">
    <property type="term" value="C:cytosol"/>
    <property type="evidence" value="ECO:0007669"/>
    <property type="project" value="TreeGrafter"/>
</dbReference>
<gene>
    <name evidence="4" type="ORF">GF339_22190</name>
</gene>
<dbReference type="SUPFAM" id="SSF53613">
    <property type="entry name" value="Ribokinase-like"/>
    <property type="match status" value="1"/>
</dbReference>
<reference evidence="4" key="1">
    <citation type="submission" date="2019-11" db="EMBL/GenBank/DDBJ databases">
        <title>Microbial mats filling the niche in hypersaline microbial mats.</title>
        <authorList>
            <person name="Wong H.L."/>
            <person name="Macleod F.I."/>
            <person name="White R.A. III"/>
            <person name="Burns B.P."/>
        </authorList>
    </citation>
    <scope>NUCLEOTIDE SEQUENCE</scope>
    <source>
        <strain evidence="4">Rbin_158</strain>
    </source>
</reference>
<dbReference type="PANTHER" id="PTHR46969:SF1">
    <property type="entry name" value="BIFUNCTIONAL PROTEIN HLDE"/>
    <property type="match status" value="1"/>
</dbReference>
<dbReference type="InterPro" id="IPR002173">
    <property type="entry name" value="Carboh/pur_kinase_PfkB_CS"/>
</dbReference>
<evidence type="ECO:0000259" key="3">
    <source>
        <dbReference type="Pfam" id="PF00294"/>
    </source>
</evidence>
<evidence type="ECO:0000313" key="4">
    <source>
        <dbReference type="EMBL" id="MBD3327312.1"/>
    </source>
</evidence>
<dbReference type="GO" id="GO:0033785">
    <property type="term" value="F:heptose 7-phosphate kinase activity"/>
    <property type="evidence" value="ECO:0007669"/>
    <property type="project" value="TreeGrafter"/>
</dbReference>
<dbReference type="Pfam" id="PF00294">
    <property type="entry name" value="PfkB"/>
    <property type="match status" value="1"/>
</dbReference>
<dbReference type="PROSITE" id="PS00584">
    <property type="entry name" value="PFKB_KINASES_2"/>
    <property type="match status" value="1"/>
</dbReference>
<feature type="domain" description="Carbohydrate kinase PfkB" evidence="3">
    <location>
        <begin position="45"/>
        <end position="316"/>
    </location>
</feature>